<feature type="domain" description="N-acetyltransferase" evidence="1">
    <location>
        <begin position="12"/>
        <end position="156"/>
    </location>
</feature>
<proteinExistence type="predicted"/>
<dbReference type="Pfam" id="PF00583">
    <property type="entry name" value="Acetyltransf_1"/>
    <property type="match status" value="1"/>
</dbReference>
<dbReference type="EMBL" id="SRYE01000002">
    <property type="protein sequence ID" value="TGY62739.1"/>
    <property type="molecule type" value="Genomic_DNA"/>
</dbReference>
<dbReference type="PANTHER" id="PTHR39173">
    <property type="entry name" value="ACETYLTRANSFERASE"/>
    <property type="match status" value="1"/>
</dbReference>
<dbReference type="InterPro" id="IPR016181">
    <property type="entry name" value="Acyl_CoA_acyltransferase"/>
</dbReference>
<dbReference type="AlphaFoldDB" id="A0A4S2F1G6"/>
<accession>A0A4S2F1G6</accession>
<evidence type="ECO:0000313" key="2">
    <source>
        <dbReference type="EMBL" id="TGY62739.1"/>
    </source>
</evidence>
<organism evidence="2 3">
    <name type="scientific">Muricaecibacterium torontonense</name>
    <dbReference type="NCBI Taxonomy" id="3032871"/>
    <lineage>
        <taxon>Bacteria</taxon>
        <taxon>Bacillati</taxon>
        <taxon>Actinomycetota</taxon>
        <taxon>Coriobacteriia</taxon>
        <taxon>Coriobacteriales</taxon>
        <taxon>Atopobiaceae</taxon>
        <taxon>Muricaecibacterium</taxon>
    </lineage>
</organism>
<name>A0A4S2F1G6_9ACTN</name>
<protein>
    <submittedName>
        <fullName evidence="2">GNAT family N-acetyltransferase</fullName>
    </submittedName>
</protein>
<evidence type="ECO:0000259" key="1">
    <source>
        <dbReference type="PROSITE" id="PS51186"/>
    </source>
</evidence>
<dbReference type="Proteomes" id="UP000310263">
    <property type="component" value="Unassembled WGS sequence"/>
</dbReference>
<dbReference type="PROSITE" id="PS51186">
    <property type="entry name" value="GNAT"/>
    <property type="match status" value="1"/>
</dbReference>
<dbReference type="CDD" id="cd04301">
    <property type="entry name" value="NAT_SF"/>
    <property type="match status" value="1"/>
</dbReference>
<dbReference type="GO" id="GO:0016747">
    <property type="term" value="F:acyltransferase activity, transferring groups other than amino-acyl groups"/>
    <property type="evidence" value="ECO:0007669"/>
    <property type="project" value="InterPro"/>
</dbReference>
<reference evidence="2 3" key="1">
    <citation type="submission" date="2019-04" db="EMBL/GenBank/DDBJ databases">
        <title>Microbes associate with the intestines of laboratory mice.</title>
        <authorList>
            <person name="Navarre W."/>
            <person name="Wong E."/>
            <person name="Huang K."/>
            <person name="Tropini C."/>
            <person name="Ng K."/>
            <person name="Yu B."/>
        </authorList>
    </citation>
    <scope>NUCLEOTIDE SEQUENCE [LARGE SCALE GENOMIC DNA]</scope>
    <source>
        <strain evidence="2 3">NM07_P-09</strain>
    </source>
</reference>
<sequence length="156" mass="17451">MLDEWGADILQAHGDPSPRVLWKCSLEGFDQYKKNLDEEADPVRGRAEAHTRFCMDMDRNRLVGAVQLRFPPPSISLEGCSHIGDGVRPTDRGKGYGTAMIGLALEEYRKCGFSEVMMVCRANNAASAKTIVRNGGVLLGMFEEDAKLMRRYRIKL</sequence>
<evidence type="ECO:0000313" key="3">
    <source>
        <dbReference type="Proteomes" id="UP000310263"/>
    </source>
</evidence>
<keyword evidence="3" id="KW-1185">Reference proteome</keyword>
<comment type="caution">
    <text evidence="2">The sequence shown here is derived from an EMBL/GenBank/DDBJ whole genome shotgun (WGS) entry which is preliminary data.</text>
</comment>
<dbReference type="InterPro" id="IPR000182">
    <property type="entry name" value="GNAT_dom"/>
</dbReference>
<dbReference type="SUPFAM" id="SSF55729">
    <property type="entry name" value="Acyl-CoA N-acyltransferases (Nat)"/>
    <property type="match status" value="1"/>
</dbReference>
<dbReference type="PANTHER" id="PTHR39173:SF1">
    <property type="entry name" value="ACETYLTRANSFERASE"/>
    <property type="match status" value="1"/>
</dbReference>
<dbReference type="Gene3D" id="3.40.630.30">
    <property type="match status" value="1"/>
</dbReference>
<gene>
    <name evidence="2" type="ORF">E5334_04885</name>
</gene>